<dbReference type="Gene3D" id="1.20.120.420">
    <property type="entry name" value="translation initiation factor eif-2b, domain 1"/>
    <property type="match status" value="1"/>
</dbReference>
<evidence type="ECO:0000313" key="4">
    <source>
        <dbReference type="Proteomes" id="UP000534186"/>
    </source>
</evidence>
<dbReference type="HAMAP" id="MF_01678">
    <property type="entry name" value="Salvage_MtnA"/>
    <property type="match status" value="1"/>
</dbReference>
<dbReference type="NCBIfam" id="TIGR00512">
    <property type="entry name" value="salvage_mtnA"/>
    <property type="match status" value="1"/>
</dbReference>
<dbReference type="UniPathway" id="UPA00904">
    <property type="reaction ID" value="UER00874"/>
</dbReference>
<dbReference type="NCBIfam" id="NF004326">
    <property type="entry name" value="PRK05720.1"/>
    <property type="match status" value="1"/>
</dbReference>
<comment type="catalytic activity">
    <reaction evidence="2">
        <text>5-(methylsulfanyl)-alpha-D-ribose 1-phosphate = 5-(methylsulfanyl)-D-ribulose 1-phosphate</text>
        <dbReference type="Rhea" id="RHEA:19989"/>
        <dbReference type="ChEBI" id="CHEBI:58533"/>
        <dbReference type="ChEBI" id="CHEBI:58548"/>
        <dbReference type="EC" id="5.3.1.23"/>
    </reaction>
</comment>
<dbReference type="InterPro" id="IPR005251">
    <property type="entry name" value="IF-M1Pi"/>
</dbReference>
<dbReference type="EC" id="5.3.1.23" evidence="2"/>
<feature type="binding site" evidence="2">
    <location>
        <begin position="248"/>
        <end position="249"/>
    </location>
    <ligand>
        <name>substrate</name>
    </ligand>
</feature>
<dbReference type="AlphaFoldDB" id="A0A7Y9NP22"/>
<dbReference type="InterPro" id="IPR027363">
    <property type="entry name" value="M1Pi_N"/>
</dbReference>
<comment type="pathway">
    <text evidence="2">Amino-acid biosynthesis; L-methionine biosynthesis via salvage pathway; L-methionine from S-methyl-5-thio-alpha-D-ribose 1-phosphate: step 1/6.</text>
</comment>
<dbReference type="FunFam" id="3.40.50.10470:FF:000006">
    <property type="entry name" value="Methylthioribose-1-phosphate isomerase"/>
    <property type="match status" value="1"/>
</dbReference>
<comment type="similarity">
    <text evidence="2">Belongs to the EIF-2B alpha/beta/delta subunits family. MtnA subfamily.</text>
</comment>
<dbReference type="InterPro" id="IPR011559">
    <property type="entry name" value="Initiation_fac_2B_a/b/d"/>
</dbReference>
<evidence type="ECO:0000256" key="2">
    <source>
        <dbReference type="HAMAP-Rule" id="MF_01678"/>
    </source>
</evidence>
<dbReference type="Pfam" id="PF01008">
    <property type="entry name" value="IF-2B"/>
    <property type="match status" value="1"/>
</dbReference>
<reference evidence="3 4" key="1">
    <citation type="submission" date="2020-07" db="EMBL/GenBank/DDBJ databases">
        <title>Genomic Encyclopedia of Type Strains, Phase IV (KMG-V): Genome sequencing to study the core and pangenomes of soil and plant-associated prokaryotes.</title>
        <authorList>
            <person name="Whitman W."/>
        </authorList>
    </citation>
    <scope>NUCLEOTIDE SEQUENCE [LARGE SCALE GENOMIC DNA]</scope>
    <source>
        <strain evidence="3 4">M8UP30</strain>
    </source>
</reference>
<organism evidence="3 4">
    <name type="scientific">Tunturiibacter lichenicola</name>
    <dbReference type="NCBI Taxonomy" id="2051959"/>
    <lineage>
        <taxon>Bacteria</taxon>
        <taxon>Pseudomonadati</taxon>
        <taxon>Acidobacteriota</taxon>
        <taxon>Terriglobia</taxon>
        <taxon>Terriglobales</taxon>
        <taxon>Acidobacteriaceae</taxon>
        <taxon>Tunturiibacter</taxon>
    </lineage>
</organism>
<sequence>MIPTLEWLPTGVNFLDQTKLPLEETYVLATDYKQVATVIRDMIVRGAPAIGVSAAMGMAIGIDRSSATTLPALTEEVALIAKTLAETRPTAVNLFWGIDEIRNLYIELAAKNTPLAEIKSAVVAKARRMYDEDIAACKQMGAHGASLLPTEGTVLTHCNAGALATCGYGSALGVIRSAIARGHKIDVFADETRPFLQGARLTAWELMKDNIPTTVLCDNMAASLMRQGRIQAVIVGADRIAANGDVANKIGTYGVAILAKEHTIPFYVAAPWSTLDLQTATGDSIPIEQRDAREVTHSNGKQMTPHGVAIENPAFDVTPAKYVTAIITERGVLTAPYNQSIRIMAKQTEPELTAV</sequence>
<evidence type="ECO:0000256" key="1">
    <source>
        <dbReference type="ARBA" id="ARBA00023235"/>
    </source>
</evidence>
<dbReference type="InterPro" id="IPR037171">
    <property type="entry name" value="NagB/RpiA_transferase-like"/>
</dbReference>
<keyword evidence="2" id="KW-0028">Amino-acid biosynthesis</keyword>
<name>A0A7Y9NP22_9BACT</name>
<feature type="active site" description="Proton donor" evidence="2">
    <location>
        <position position="238"/>
    </location>
</feature>
<feature type="binding site" evidence="2">
    <location>
        <position position="88"/>
    </location>
    <ligand>
        <name>substrate</name>
    </ligand>
</feature>
<dbReference type="NCBIfam" id="TIGR00524">
    <property type="entry name" value="eIF-2B_rel"/>
    <property type="match status" value="1"/>
</dbReference>
<dbReference type="InterPro" id="IPR042529">
    <property type="entry name" value="IF_2B-like_C"/>
</dbReference>
<dbReference type="InterPro" id="IPR000649">
    <property type="entry name" value="IF-2B-related"/>
</dbReference>
<feature type="site" description="Transition state stabilizer" evidence="2">
    <location>
        <position position="158"/>
    </location>
</feature>
<dbReference type="Gene3D" id="3.40.50.10470">
    <property type="entry name" value="Translation initiation factor eif-2b, domain 2"/>
    <property type="match status" value="1"/>
</dbReference>
<comment type="caution">
    <text evidence="3">The sequence shown here is derived from an EMBL/GenBank/DDBJ whole genome shotgun (WGS) entry which is preliminary data.</text>
</comment>
<keyword evidence="2" id="KW-0486">Methionine biosynthesis</keyword>
<feature type="binding site" evidence="2">
    <location>
        <begin position="45"/>
        <end position="47"/>
    </location>
    <ligand>
        <name>substrate</name>
    </ligand>
</feature>
<dbReference type="PANTHER" id="PTHR43475">
    <property type="entry name" value="METHYLTHIORIBOSE-1-PHOSPHATE ISOMERASE"/>
    <property type="match status" value="1"/>
</dbReference>
<feature type="binding site" evidence="2">
    <location>
        <position position="197"/>
    </location>
    <ligand>
        <name>substrate</name>
    </ligand>
</feature>
<evidence type="ECO:0000313" key="3">
    <source>
        <dbReference type="EMBL" id="NYF52866.1"/>
    </source>
</evidence>
<dbReference type="PANTHER" id="PTHR43475:SF1">
    <property type="entry name" value="METHYLTHIORIBOSE-1-PHOSPHATE ISOMERASE"/>
    <property type="match status" value="1"/>
</dbReference>
<gene>
    <name evidence="2" type="primary">mtnA</name>
    <name evidence="3" type="ORF">HDF12_003265</name>
</gene>
<dbReference type="FunFam" id="1.20.120.420:FF:000003">
    <property type="entry name" value="Methylthioribose-1-phosphate isomerase"/>
    <property type="match status" value="1"/>
</dbReference>
<protein>
    <recommendedName>
        <fullName evidence="2">Methylthioribose-1-phosphate isomerase</fullName>
        <shortName evidence="2">M1Pi</shortName>
        <shortName evidence="2">MTR-1-P isomerase</shortName>
        <ecNumber evidence="2">5.3.1.23</ecNumber>
    </recommendedName>
    <alternativeName>
        <fullName evidence="2">S-methyl-5-thioribose-1-phosphate isomerase</fullName>
    </alternativeName>
</protein>
<dbReference type="GO" id="GO:0019509">
    <property type="term" value="P:L-methionine salvage from methylthioadenosine"/>
    <property type="evidence" value="ECO:0007669"/>
    <property type="project" value="UniProtKB-UniRule"/>
</dbReference>
<dbReference type="GO" id="GO:0046523">
    <property type="term" value="F:S-methyl-5-thioribose-1-phosphate isomerase activity"/>
    <property type="evidence" value="ECO:0007669"/>
    <property type="project" value="UniProtKB-UniRule"/>
</dbReference>
<dbReference type="Proteomes" id="UP000534186">
    <property type="component" value="Unassembled WGS sequence"/>
</dbReference>
<dbReference type="EMBL" id="JACCCV010000002">
    <property type="protein sequence ID" value="NYF52866.1"/>
    <property type="molecule type" value="Genomic_DNA"/>
</dbReference>
<keyword evidence="1 2" id="KW-0413">Isomerase</keyword>
<accession>A0A7Y9NP22</accession>
<comment type="function">
    <text evidence="2">Catalyzes the interconversion of methylthioribose-1-phosphate (MTR-1-P) into methylthioribulose-1-phosphate (MTRu-1-P).</text>
</comment>
<proteinExistence type="inferred from homology"/>
<dbReference type="SUPFAM" id="SSF100950">
    <property type="entry name" value="NagB/RpiA/CoA transferase-like"/>
    <property type="match status" value="1"/>
</dbReference>